<evidence type="ECO:0000256" key="3">
    <source>
        <dbReference type="ARBA" id="ARBA00022729"/>
    </source>
</evidence>
<dbReference type="GO" id="GO:0016020">
    <property type="term" value="C:membrane"/>
    <property type="evidence" value="ECO:0007669"/>
    <property type="project" value="UniProtKB-SubCell"/>
</dbReference>
<feature type="transmembrane region" description="Helical" evidence="7">
    <location>
        <begin position="171"/>
        <end position="194"/>
    </location>
</feature>
<reference evidence="10 11" key="1">
    <citation type="submission" date="2016-07" db="EMBL/GenBank/DDBJ databases">
        <title>Draft Genome Sequence of Oceanisphaera psychrotolerans, isolated from coastal sediment samples.</title>
        <authorList>
            <person name="Zhuo S."/>
            <person name="Ruan Z."/>
        </authorList>
    </citation>
    <scope>NUCLEOTIDE SEQUENCE [LARGE SCALE GENOMIC DNA]</scope>
    <source>
        <strain evidence="10 11">LAM-WHM-ZC</strain>
    </source>
</reference>
<evidence type="ECO:0000259" key="9">
    <source>
        <dbReference type="PROSITE" id="PS51781"/>
    </source>
</evidence>
<keyword evidence="4 7" id="KW-1133">Transmembrane helix</keyword>
<dbReference type="Proteomes" id="UP000243073">
    <property type="component" value="Unassembled WGS sequence"/>
</dbReference>
<keyword evidence="5 7" id="KW-0472">Membrane</keyword>
<accession>A0A1J4QBC0</accession>
<keyword evidence="6" id="KW-0175">Coiled coil</keyword>
<keyword evidence="11" id="KW-1185">Reference proteome</keyword>
<evidence type="ECO:0000256" key="5">
    <source>
        <dbReference type="ARBA" id="ARBA00023136"/>
    </source>
</evidence>
<dbReference type="SMART" id="SM00287">
    <property type="entry name" value="SH3b"/>
    <property type="match status" value="1"/>
</dbReference>
<comment type="caution">
    <text evidence="10">The sequence shown here is derived from an EMBL/GenBank/DDBJ whole genome shotgun (WGS) entry which is preliminary data.</text>
</comment>
<protein>
    <submittedName>
        <fullName evidence="10">Arylsulfatase</fullName>
    </submittedName>
</protein>
<feature type="domain" description="SH3b" evidence="9">
    <location>
        <begin position="21"/>
        <end position="87"/>
    </location>
</feature>
<dbReference type="InterPro" id="IPR003646">
    <property type="entry name" value="SH3-like_bac-type"/>
</dbReference>
<evidence type="ECO:0000256" key="2">
    <source>
        <dbReference type="ARBA" id="ARBA00022692"/>
    </source>
</evidence>
<evidence type="ECO:0000256" key="4">
    <source>
        <dbReference type="ARBA" id="ARBA00022989"/>
    </source>
</evidence>
<organism evidence="10 11">
    <name type="scientific">Oceanisphaera psychrotolerans</name>
    <dbReference type="NCBI Taxonomy" id="1414654"/>
    <lineage>
        <taxon>Bacteria</taxon>
        <taxon>Pseudomonadati</taxon>
        <taxon>Pseudomonadota</taxon>
        <taxon>Gammaproteobacteria</taxon>
        <taxon>Aeromonadales</taxon>
        <taxon>Aeromonadaceae</taxon>
        <taxon>Oceanisphaera</taxon>
    </lineage>
</organism>
<evidence type="ECO:0000313" key="10">
    <source>
        <dbReference type="EMBL" id="OIN03772.1"/>
    </source>
</evidence>
<feature type="signal peptide" evidence="8">
    <location>
        <begin position="1"/>
        <end position="21"/>
    </location>
</feature>
<name>A0A1J4QBC0_9GAMM</name>
<sequence>MKSKLLVALLCYLPWLGMATAAPRYISDNVYAYLHAGPSNKYRIIGSINAGEPVVQLDQDKTTEYVQVRDGEGRTGWVDGQFIQREESFRSRLPSLEEELTNTKQLLGSVDERHEQDMLDKTTRLQQQEQELSQVHEQLNELRRQHAKLERENQRLSSLMDDKEHKMRLDWLLNGGLVAGAGVLFGILLPMIPLRRRRNQGRWMN</sequence>
<keyword evidence="3 8" id="KW-0732">Signal</keyword>
<dbReference type="STRING" id="1414654.BFR47_07255"/>
<dbReference type="EMBL" id="MDKE01000070">
    <property type="protein sequence ID" value="OIN03772.1"/>
    <property type="molecule type" value="Genomic_DNA"/>
</dbReference>
<evidence type="ECO:0000256" key="8">
    <source>
        <dbReference type="SAM" id="SignalP"/>
    </source>
</evidence>
<comment type="subcellular location">
    <subcellularLocation>
        <location evidence="1">Membrane</location>
        <topology evidence="1">Single-pass membrane protein</topology>
    </subcellularLocation>
</comment>
<proteinExistence type="predicted"/>
<dbReference type="PIRSF" id="PIRSF006158">
    <property type="entry name" value="UCP006158_SH3"/>
    <property type="match status" value="1"/>
</dbReference>
<dbReference type="PROSITE" id="PS51781">
    <property type="entry name" value="SH3B"/>
    <property type="match status" value="1"/>
</dbReference>
<evidence type="ECO:0000256" key="7">
    <source>
        <dbReference type="SAM" id="Phobius"/>
    </source>
</evidence>
<gene>
    <name evidence="10" type="ORF">BFR47_07255</name>
</gene>
<evidence type="ECO:0000256" key="6">
    <source>
        <dbReference type="SAM" id="Coils"/>
    </source>
</evidence>
<dbReference type="NCBIfam" id="TIGR04211">
    <property type="entry name" value="SH3_and_anchor"/>
    <property type="match status" value="1"/>
</dbReference>
<dbReference type="Pfam" id="PF08239">
    <property type="entry name" value="SH3_3"/>
    <property type="match status" value="1"/>
</dbReference>
<dbReference type="InterPro" id="IPR016476">
    <property type="entry name" value="SH3_dom_pro"/>
</dbReference>
<dbReference type="AlphaFoldDB" id="A0A1J4QBC0"/>
<feature type="chain" id="PRO_5009632269" evidence="8">
    <location>
        <begin position="22"/>
        <end position="205"/>
    </location>
</feature>
<evidence type="ECO:0000313" key="11">
    <source>
        <dbReference type="Proteomes" id="UP000243073"/>
    </source>
</evidence>
<dbReference type="OrthoDB" id="9790951at2"/>
<dbReference type="Gene3D" id="2.30.30.40">
    <property type="entry name" value="SH3 Domains"/>
    <property type="match status" value="1"/>
</dbReference>
<evidence type="ECO:0000256" key="1">
    <source>
        <dbReference type="ARBA" id="ARBA00004167"/>
    </source>
</evidence>
<keyword evidence="2 7" id="KW-0812">Transmembrane</keyword>
<feature type="coiled-coil region" evidence="6">
    <location>
        <begin position="118"/>
        <end position="166"/>
    </location>
</feature>
<dbReference type="RefSeq" id="WP_071474161.1">
    <property type="nucleotide sequence ID" value="NZ_MDKE01000070.1"/>
</dbReference>